<keyword evidence="9" id="KW-1185">Reference proteome</keyword>
<evidence type="ECO:0000256" key="4">
    <source>
        <dbReference type="ARBA" id="ARBA00022989"/>
    </source>
</evidence>
<dbReference type="PROSITE" id="PS50850">
    <property type="entry name" value="MFS"/>
    <property type="match status" value="1"/>
</dbReference>
<feature type="transmembrane region" description="Helical" evidence="6">
    <location>
        <begin position="63"/>
        <end position="85"/>
    </location>
</feature>
<gene>
    <name evidence="8" type="ORF">KHQ06_19710</name>
</gene>
<dbReference type="Proteomes" id="UP000683310">
    <property type="component" value="Chromosome"/>
</dbReference>
<evidence type="ECO:0000313" key="8">
    <source>
        <dbReference type="EMBL" id="QVI18760.1"/>
    </source>
</evidence>
<protein>
    <submittedName>
        <fullName evidence="8">MFS transporter</fullName>
    </submittedName>
</protein>
<feature type="transmembrane region" description="Helical" evidence="6">
    <location>
        <begin position="242"/>
        <end position="264"/>
    </location>
</feature>
<feature type="transmembrane region" description="Helical" evidence="6">
    <location>
        <begin position="284"/>
        <end position="302"/>
    </location>
</feature>
<evidence type="ECO:0000256" key="3">
    <source>
        <dbReference type="ARBA" id="ARBA00022692"/>
    </source>
</evidence>
<feature type="transmembrane region" description="Helical" evidence="6">
    <location>
        <begin position="157"/>
        <end position="177"/>
    </location>
</feature>
<comment type="subcellular location">
    <subcellularLocation>
        <location evidence="1">Cell membrane</location>
        <topology evidence="1">Multi-pass membrane protein</topology>
    </subcellularLocation>
</comment>
<sequence>MDISTTPTDLPATAAGPSRARSRIFPWVVFALTFGLMLSDYMSRQVLAAVFPLLKSQWALSDSQLGSLTSIVALMVGLLAFPLSLVADRWGRVRSMLIMATVWSLATLLCALATGYGQLLGARFLVGVGEAAYGSVGAAVMLSVFAPQLRASLSGALLAGGSFGSVLGVALGGVVAAQIGWRWTFALMAGLGLLLVGAFRILVTESALRRHAFAESPASAEAVATPIGDTVRAPLASLFSSLSVWCAYIGGGLQLFVGAVLMVWLPSFFNRSYSLPTDRAGLVAAGYVLLIGTGMVVCGIITDRVGRRHPIRQWSSALVYCTISLILLTVAFSLGAGSAQLTILALGAVTAAGSVGATSSMVASLTHASLRATAFATVTLANNVFGLALGPLVVGFLADRYGLAAALRLVPLTYLGAIAALAVGRYAYPAGLRRIARLDTGRPAA</sequence>
<evidence type="ECO:0000256" key="5">
    <source>
        <dbReference type="ARBA" id="ARBA00023136"/>
    </source>
</evidence>
<evidence type="ECO:0000256" key="6">
    <source>
        <dbReference type="SAM" id="Phobius"/>
    </source>
</evidence>
<evidence type="ECO:0000256" key="1">
    <source>
        <dbReference type="ARBA" id="ARBA00004651"/>
    </source>
</evidence>
<reference evidence="8 9" key="1">
    <citation type="submission" date="2021-04" db="EMBL/GenBank/DDBJ databases">
        <title>Nocardia tengchongensis.</title>
        <authorList>
            <person name="Zhuang k."/>
            <person name="Ran Y."/>
            <person name="Li W."/>
        </authorList>
    </citation>
    <scope>NUCLEOTIDE SEQUENCE [LARGE SCALE GENOMIC DNA]</scope>
    <source>
        <strain evidence="8 9">CFH S0057</strain>
    </source>
</reference>
<feature type="transmembrane region" description="Helical" evidence="6">
    <location>
        <begin position="183"/>
        <end position="203"/>
    </location>
</feature>
<feature type="transmembrane region" description="Helical" evidence="6">
    <location>
        <begin position="314"/>
        <end position="335"/>
    </location>
</feature>
<dbReference type="InterPro" id="IPR011701">
    <property type="entry name" value="MFS"/>
</dbReference>
<feature type="domain" description="Major facilitator superfamily (MFS) profile" evidence="7">
    <location>
        <begin position="28"/>
        <end position="428"/>
    </location>
</feature>
<accession>A0ABX8CKQ6</accession>
<feature type="transmembrane region" description="Helical" evidence="6">
    <location>
        <begin position="341"/>
        <end position="362"/>
    </location>
</feature>
<name>A0ABX8CKQ6_9NOCA</name>
<dbReference type="PANTHER" id="PTHR43124:SF3">
    <property type="entry name" value="CHLORAMPHENICOL EFFLUX PUMP RV0191"/>
    <property type="match status" value="1"/>
</dbReference>
<dbReference type="EMBL" id="CP074371">
    <property type="protein sequence ID" value="QVI18760.1"/>
    <property type="molecule type" value="Genomic_DNA"/>
</dbReference>
<evidence type="ECO:0000313" key="9">
    <source>
        <dbReference type="Proteomes" id="UP000683310"/>
    </source>
</evidence>
<organism evidence="8 9">
    <name type="scientific">Nocardia tengchongensis</name>
    <dbReference type="NCBI Taxonomy" id="2055889"/>
    <lineage>
        <taxon>Bacteria</taxon>
        <taxon>Bacillati</taxon>
        <taxon>Actinomycetota</taxon>
        <taxon>Actinomycetes</taxon>
        <taxon>Mycobacteriales</taxon>
        <taxon>Nocardiaceae</taxon>
        <taxon>Nocardia</taxon>
    </lineage>
</organism>
<proteinExistence type="predicted"/>
<keyword evidence="4 6" id="KW-1133">Transmembrane helix</keyword>
<evidence type="ECO:0000256" key="2">
    <source>
        <dbReference type="ARBA" id="ARBA00022475"/>
    </source>
</evidence>
<feature type="transmembrane region" description="Helical" evidence="6">
    <location>
        <begin position="409"/>
        <end position="428"/>
    </location>
</feature>
<dbReference type="Gene3D" id="1.20.1250.20">
    <property type="entry name" value="MFS general substrate transporter like domains"/>
    <property type="match status" value="1"/>
</dbReference>
<keyword evidence="3 6" id="KW-0812">Transmembrane</keyword>
<keyword evidence="2" id="KW-1003">Cell membrane</keyword>
<dbReference type="InterPro" id="IPR020846">
    <property type="entry name" value="MFS_dom"/>
</dbReference>
<dbReference type="Pfam" id="PF07690">
    <property type="entry name" value="MFS_1"/>
    <property type="match status" value="1"/>
</dbReference>
<feature type="transmembrane region" description="Helical" evidence="6">
    <location>
        <begin position="24"/>
        <end position="43"/>
    </location>
</feature>
<feature type="transmembrane region" description="Helical" evidence="6">
    <location>
        <begin position="374"/>
        <end position="397"/>
    </location>
</feature>
<dbReference type="InterPro" id="IPR036259">
    <property type="entry name" value="MFS_trans_sf"/>
</dbReference>
<feature type="transmembrane region" description="Helical" evidence="6">
    <location>
        <begin position="97"/>
        <end position="116"/>
    </location>
</feature>
<evidence type="ECO:0000259" key="7">
    <source>
        <dbReference type="PROSITE" id="PS50850"/>
    </source>
</evidence>
<keyword evidence="5 6" id="KW-0472">Membrane</keyword>
<dbReference type="InterPro" id="IPR050189">
    <property type="entry name" value="MFS_Efflux_Transporters"/>
</dbReference>
<feature type="transmembrane region" description="Helical" evidence="6">
    <location>
        <begin position="122"/>
        <end position="145"/>
    </location>
</feature>
<dbReference type="SUPFAM" id="SSF103473">
    <property type="entry name" value="MFS general substrate transporter"/>
    <property type="match status" value="1"/>
</dbReference>
<dbReference type="PANTHER" id="PTHR43124">
    <property type="entry name" value="PURINE EFFLUX PUMP PBUE"/>
    <property type="match status" value="1"/>
</dbReference>